<dbReference type="NCBIfam" id="TIGR01552">
    <property type="entry name" value="phd_fam"/>
    <property type="match status" value="1"/>
</dbReference>
<evidence type="ECO:0000313" key="4">
    <source>
        <dbReference type="Proteomes" id="UP000320776"/>
    </source>
</evidence>
<sequence>MIAANYSTVRENFKEYCDRANNDVETIFVTRKSGGNVVILSEAEYNNMIENLYIRSNKANYDRLTKSIERLNQGKGIKKELMND</sequence>
<dbReference type="OrthoDB" id="6427at2"/>
<comment type="function">
    <text evidence="2">Antitoxin component of a type II toxin-antitoxin (TA) system.</text>
</comment>
<comment type="similarity">
    <text evidence="1 2">Belongs to the phD/YefM antitoxin family.</text>
</comment>
<dbReference type="RefSeq" id="WP_144350790.1">
    <property type="nucleotide sequence ID" value="NZ_CP036259.1"/>
</dbReference>
<evidence type="ECO:0000313" key="3">
    <source>
        <dbReference type="EMBL" id="QDR81283.1"/>
    </source>
</evidence>
<dbReference type="Pfam" id="PF02604">
    <property type="entry name" value="PhdYeFM_antitox"/>
    <property type="match status" value="1"/>
</dbReference>
<reference evidence="3 4" key="1">
    <citation type="submission" date="2019-02" db="EMBL/GenBank/DDBJ databases">
        <title>Closed genome of Sporomusa termitida DSM 4440.</title>
        <authorList>
            <person name="Poehlein A."/>
            <person name="Daniel R."/>
        </authorList>
    </citation>
    <scope>NUCLEOTIDE SEQUENCE [LARGE SCALE GENOMIC DNA]</scope>
    <source>
        <strain evidence="3 4">DSM 4440</strain>
    </source>
</reference>
<organism evidence="3 4">
    <name type="scientific">Sporomusa termitida</name>
    <dbReference type="NCBI Taxonomy" id="2377"/>
    <lineage>
        <taxon>Bacteria</taxon>
        <taxon>Bacillati</taxon>
        <taxon>Bacillota</taxon>
        <taxon>Negativicutes</taxon>
        <taxon>Selenomonadales</taxon>
        <taxon>Sporomusaceae</taxon>
        <taxon>Sporomusa</taxon>
    </lineage>
</organism>
<dbReference type="AlphaFoldDB" id="A0A517DVC0"/>
<proteinExistence type="inferred from homology"/>
<dbReference type="Gene3D" id="3.40.1620.10">
    <property type="entry name" value="YefM-like domain"/>
    <property type="match status" value="1"/>
</dbReference>
<dbReference type="Gene3D" id="1.10.1220.170">
    <property type="match status" value="1"/>
</dbReference>
<gene>
    <name evidence="3" type="primary">yefM</name>
    <name evidence="3" type="ORF">SPTER_26580</name>
</gene>
<dbReference type="EMBL" id="CP036259">
    <property type="protein sequence ID" value="QDR81283.1"/>
    <property type="molecule type" value="Genomic_DNA"/>
</dbReference>
<dbReference type="InterPro" id="IPR036165">
    <property type="entry name" value="YefM-like_sf"/>
</dbReference>
<evidence type="ECO:0000256" key="1">
    <source>
        <dbReference type="ARBA" id="ARBA00009981"/>
    </source>
</evidence>
<dbReference type="SUPFAM" id="SSF143120">
    <property type="entry name" value="YefM-like"/>
    <property type="match status" value="1"/>
</dbReference>
<evidence type="ECO:0000256" key="2">
    <source>
        <dbReference type="RuleBase" id="RU362080"/>
    </source>
</evidence>
<dbReference type="KEGG" id="sted:SPTER_26580"/>
<name>A0A517DVC0_9FIRM</name>
<dbReference type="PANTHER" id="PTHR33713:SF6">
    <property type="entry name" value="ANTITOXIN YEFM"/>
    <property type="match status" value="1"/>
</dbReference>
<dbReference type="PANTHER" id="PTHR33713">
    <property type="entry name" value="ANTITOXIN YAFN-RELATED"/>
    <property type="match status" value="1"/>
</dbReference>
<keyword evidence="4" id="KW-1185">Reference proteome</keyword>
<dbReference type="InterPro" id="IPR006442">
    <property type="entry name" value="Antitoxin_Phd/YefM"/>
</dbReference>
<dbReference type="Proteomes" id="UP000320776">
    <property type="component" value="Chromosome"/>
</dbReference>
<dbReference type="InterPro" id="IPR051405">
    <property type="entry name" value="phD/YefM_antitoxin"/>
</dbReference>
<accession>A0A517DVC0</accession>
<protein>
    <recommendedName>
        <fullName evidence="2">Antitoxin</fullName>
    </recommendedName>
</protein>